<reference evidence="2 3" key="1">
    <citation type="submission" date="2023-11" db="EMBL/GenBank/DDBJ databases">
        <authorList>
            <person name="Xu M."/>
            <person name="Jiang T."/>
        </authorList>
    </citation>
    <scope>NUCLEOTIDE SEQUENCE [LARGE SCALE GENOMIC DNA]</scope>
    <source>
        <strain evidence="2 3">SD</strain>
    </source>
</reference>
<keyword evidence="3" id="KW-1185">Reference proteome</keyword>
<feature type="transmembrane region" description="Helical" evidence="1">
    <location>
        <begin position="20"/>
        <end position="39"/>
    </location>
</feature>
<keyword evidence="1" id="KW-0472">Membrane</keyword>
<keyword evidence="1" id="KW-0812">Transmembrane</keyword>
<name>A0ABU4VID4_9ACTN</name>
<gene>
    <name evidence="2" type="ORF">SK069_08370</name>
</gene>
<accession>A0ABU4VID4</accession>
<dbReference type="Proteomes" id="UP001277761">
    <property type="component" value="Unassembled WGS sequence"/>
</dbReference>
<protein>
    <submittedName>
        <fullName evidence="2">Uncharacterized protein</fullName>
    </submittedName>
</protein>
<evidence type="ECO:0000313" key="2">
    <source>
        <dbReference type="EMBL" id="MDX8151602.1"/>
    </source>
</evidence>
<proteinExistence type="predicted"/>
<sequence length="59" mass="6574">MVLWPCVLLVVVKLVLLDDAWTWVEVAVIAVALVGQLAWDRYRGPAGDAHEADEERADE</sequence>
<evidence type="ECO:0000256" key="1">
    <source>
        <dbReference type="SAM" id="Phobius"/>
    </source>
</evidence>
<comment type="caution">
    <text evidence="2">The sequence shown here is derived from an EMBL/GenBank/DDBJ whole genome shotgun (WGS) entry which is preliminary data.</text>
</comment>
<evidence type="ECO:0000313" key="3">
    <source>
        <dbReference type="Proteomes" id="UP001277761"/>
    </source>
</evidence>
<organism evidence="2 3">
    <name type="scientific">Patulibacter brassicae</name>
    <dbReference type="NCBI Taxonomy" id="1705717"/>
    <lineage>
        <taxon>Bacteria</taxon>
        <taxon>Bacillati</taxon>
        <taxon>Actinomycetota</taxon>
        <taxon>Thermoleophilia</taxon>
        <taxon>Solirubrobacterales</taxon>
        <taxon>Patulibacteraceae</taxon>
        <taxon>Patulibacter</taxon>
    </lineage>
</organism>
<keyword evidence="1" id="KW-1133">Transmembrane helix</keyword>
<dbReference type="EMBL" id="JAXAVX010000003">
    <property type="protein sequence ID" value="MDX8151602.1"/>
    <property type="molecule type" value="Genomic_DNA"/>
</dbReference>